<name>K9ZXG7_DEIPD</name>
<accession>K9ZXG7</accession>
<evidence type="ECO:0000256" key="1">
    <source>
        <dbReference type="SAM" id="Phobius"/>
    </source>
</evidence>
<dbReference type="HOGENOM" id="CLU_181383_1_0_0"/>
<dbReference type="OrthoDB" id="4749304at2"/>
<organism evidence="2 3">
    <name type="scientific">Deinococcus peraridilitoris (strain DSM 19664 / LMG 22246 / CIP 109416 / KR-200)</name>
    <dbReference type="NCBI Taxonomy" id="937777"/>
    <lineage>
        <taxon>Bacteria</taxon>
        <taxon>Thermotogati</taxon>
        <taxon>Deinococcota</taxon>
        <taxon>Deinococci</taxon>
        <taxon>Deinococcales</taxon>
        <taxon>Deinococcaceae</taxon>
        <taxon>Deinococcus</taxon>
    </lineage>
</organism>
<dbReference type="EMBL" id="CP003382">
    <property type="protein sequence ID" value="AFZ66276.1"/>
    <property type="molecule type" value="Genomic_DNA"/>
</dbReference>
<dbReference type="eggNOG" id="ENOG5032GE2">
    <property type="taxonomic scope" value="Bacteria"/>
</dbReference>
<dbReference type="PANTHER" id="PTHR36443">
    <property type="entry name" value="BSR5223 PROTEIN"/>
    <property type="match status" value="1"/>
</dbReference>
<evidence type="ECO:0000313" key="2">
    <source>
        <dbReference type="EMBL" id="AFZ66276.1"/>
    </source>
</evidence>
<dbReference type="RefSeq" id="WP_015234586.1">
    <property type="nucleotide sequence ID" value="NC_019793.1"/>
</dbReference>
<dbReference type="AlphaFoldDB" id="K9ZXG7"/>
<dbReference type="KEGG" id="dpd:Deipe_0696"/>
<keyword evidence="3" id="KW-1185">Reference proteome</keyword>
<keyword evidence="1" id="KW-1133">Transmembrane helix</keyword>
<reference evidence="3" key="1">
    <citation type="submission" date="2012-03" db="EMBL/GenBank/DDBJ databases">
        <title>Complete sequence of chromosome of Deinococcus peraridilitoris DSM 19664.</title>
        <authorList>
            <person name="Lucas S."/>
            <person name="Copeland A."/>
            <person name="Lapidus A."/>
            <person name="Glavina del Rio T."/>
            <person name="Dalin E."/>
            <person name="Tice H."/>
            <person name="Bruce D."/>
            <person name="Goodwin L."/>
            <person name="Pitluck S."/>
            <person name="Peters L."/>
            <person name="Mikhailova N."/>
            <person name="Lu M."/>
            <person name="Kyrpides N."/>
            <person name="Mavromatis K."/>
            <person name="Ivanova N."/>
            <person name="Brettin T."/>
            <person name="Detter J.C."/>
            <person name="Han C."/>
            <person name="Larimer F."/>
            <person name="Land M."/>
            <person name="Hauser L."/>
            <person name="Markowitz V."/>
            <person name="Cheng J.-F."/>
            <person name="Hugenholtz P."/>
            <person name="Woyke T."/>
            <person name="Wu D."/>
            <person name="Pukall R."/>
            <person name="Steenblock K."/>
            <person name="Brambilla E."/>
            <person name="Klenk H.-P."/>
            <person name="Eisen J.A."/>
        </authorList>
    </citation>
    <scope>NUCLEOTIDE SEQUENCE [LARGE SCALE GENOMIC DNA]</scope>
    <source>
        <strain evidence="3">DSM 19664 / LMG 22246 / CIP 109416 / KR-200</strain>
    </source>
</reference>
<gene>
    <name evidence="2" type="ordered locus">Deipe_0696</name>
</gene>
<dbReference type="Proteomes" id="UP000010467">
    <property type="component" value="Chromosome"/>
</dbReference>
<evidence type="ECO:0000313" key="3">
    <source>
        <dbReference type="Proteomes" id="UP000010467"/>
    </source>
</evidence>
<proteinExistence type="predicted"/>
<dbReference type="Pfam" id="PF11146">
    <property type="entry name" value="DUF2905"/>
    <property type="match status" value="1"/>
</dbReference>
<protein>
    <recommendedName>
        <fullName evidence="4">DUF2905 domain-containing protein</fullName>
    </recommendedName>
</protein>
<dbReference type="PANTHER" id="PTHR36443:SF1">
    <property type="entry name" value="BSR5223 PROTEIN"/>
    <property type="match status" value="1"/>
</dbReference>
<dbReference type="PATRIC" id="fig|937777.3.peg.702"/>
<keyword evidence="1" id="KW-0812">Transmembrane</keyword>
<feature type="transmembrane region" description="Helical" evidence="1">
    <location>
        <begin position="49"/>
        <end position="72"/>
    </location>
</feature>
<dbReference type="STRING" id="937777.Deipe_0696"/>
<keyword evidence="1" id="KW-0472">Membrane</keyword>
<sequence>MSGPKVLILIGLALTVLGVVWLASPQTFPKLFSWFGRLPGDIRIHNENASVFIPLTSMIVVSVALSLLFRLFK</sequence>
<dbReference type="InterPro" id="IPR021320">
    <property type="entry name" value="DUF2905"/>
</dbReference>
<evidence type="ECO:0008006" key="4">
    <source>
        <dbReference type="Google" id="ProtNLM"/>
    </source>
</evidence>